<feature type="compositionally biased region" description="Polar residues" evidence="1">
    <location>
        <begin position="60"/>
        <end position="75"/>
    </location>
</feature>
<dbReference type="Pfam" id="PF11374">
    <property type="entry name" value="DUF3176"/>
    <property type="match status" value="1"/>
</dbReference>
<sequence length="711" mass="79546">MFSRSDSTMSQERTFHTSPNDMANGLLSQNDARHESNTPFSDNLTANDYQSHFHDPPLVQESNSYPMKQPQTQYQPISEDTSYTHEPIIPSDHSEPITIRSTLTSWSLELLAIAVSIASIVAIIVVLDRENDRPLAAWTFAITLNTIIATLGTVARSTLAFAISACIGQQKWAWFRRKPDRLTAFDRFDEASKGPLGGARLLYWLRLRHWASLGALVTIGTIAFDPFLQAVLDTYGRWDGTPTSVNATIGYAHQVDGGQEINWGKTGPQSRLNTSDGVFEAVNSDIRPDFGTVSSLYSGIYNSSLPSTETLAFQCSTGNCTWPLYVSAAVCSRCEDLSDQLKATPGSGSDGSTVPNQGNIRVSADWTQYSLPYCNIRNWNAPFNKKDANWWDYTYYGNAHGMARTFMTANTTFSPRTTVKFQDVNSLLMSFLMIRAGNDWLTTDTPWNESKPIATECALYLCANAYNTSSESNVLQDSAVGSWAVRDPSSFQLDSDQKNADKWDTKQGNTLYEPLLNFKKSDLRLLVPKDAASHFNLNTPSVNFTQKYIKTLVQNLIKFTSHNPSSKRNYTQVRAFPDIESPDIMDALWNSTNITATFANIATSLTNQIRSASSERHRGTLQTWVIHVRVNWAYLAYPITMLVIGIAYVILTITESMRWRLPIWKESSLPGLLYGFNDETQRLLRGSGKAEDVRVRFGVDQDEKFMRLVAG</sequence>
<proteinExistence type="predicted"/>
<dbReference type="PANTHER" id="PTHR35394">
    <property type="entry name" value="DUF3176 DOMAIN-CONTAINING PROTEIN"/>
    <property type="match status" value="1"/>
</dbReference>
<accession>A0A6A5R0R8</accession>
<dbReference type="Proteomes" id="UP000800096">
    <property type="component" value="Unassembled WGS sequence"/>
</dbReference>
<feature type="transmembrane region" description="Helical" evidence="2">
    <location>
        <begin position="210"/>
        <end position="228"/>
    </location>
</feature>
<evidence type="ECO:0000313" key="4">
    <source>
        <dbReference type="Proteomes" id="UP000800096"/>
    </source>
</evidence>
<feature type="region of interest" description="Disordered" evidence="1">
    <location>
        <begin position="1"/>
        <end position="75"/>
    </location>
</feature>
<feature type="compositionally biased region" description="Polar residues" evidence="1">
    <location>
        <begin position="37"/>
        <end position="50"/>
    </location>
</feature>
<dbReference type="InterPro" id="IPR021514">
    <property type="entry name" value="DUF3176"/>
</dbReference>
<evidence type="ECO:0000256" key="2">
    <source>
        <dbReference type="SAM" id="Phobius"/>
    </source>
</evidence>
<dbReference type="OrthoDB" id="5376804at2759"/>
<keyword evidence="2" id="KW-0812">Transmembrane</keyword>
<evidence type="ECO:0000256" key="1">
    <source>
        <dbReference type="SAM" id="MobiDB-lite"/>
    </source>
</evidence>
<keyword evidence="2" id="KW-1133">Transmembrane helix</keyword>
<feature type="transmembrane region" description="Helical" evidence="2">
    <location>
        <begin position="108"/>
        <end position="127"/>
    </location>
</feature>
<reference evidence="3" key="1">
    <citation type="journal article" date="2020" name="Stud. Mycol.">
        <title>101 Dothideomycetes genomes: a test case for predicting lifestyles and emergence of pathogens.</title>
        <authorList>
            <person name="Haridas S."/>
            <person name="Albert R."/>
            <person name="Binder M."/>
            <person name="Bloem J."/>
            <person name="Labutti K."/>
            <person name="Salamov A."/>
            <person name="Andreopoulos B."/>
            <person name="Baker S."/>
            <person name="Barry K."/>
            <person name="Bills G."/>
            <person name="Bluhm B."/>
            <person name="Cannon C."/>
            <person name="Castanera R."/>
            <person name="Culley D."/>
            <person name="Daum C."/>
            <person name="Ezra D."/>
            <person name="Gonzalez J."/>
            <person name="Henrissat B."/>
            <person name="Kuo A."/>
            <person name="Liang C."/>
            <person name="Lipzen A."/>
            <person name="Lutzoni F."/>
            <person name="Magnuson J."/>
            <person name="Mondo S."/>
            <person name="Nolan M."/>
            <person name="Ohm R."/>
            <person name="Pangilinan J."/>
            <person name="Park H.-J."/>
            <person name="Ramirez L."/>
            <person name="Alfaro M."/>
            <person name="Sun H."/>
            <person name="Tritt A."/>
            <person name="Yoshinaga Y."/>
            <person name="Zwiers L.-H."/>
            <person name="Turgeon B."/>
            <person name="Goodwin S."/>
            <person name="Spatafora J."/>
            <person name="Crous P."/>
            <person name="Grigoriev I."/>
        </authorList>
    </citation>
    <scope>NUCLEOTIDE SEQUENCE</scope>
    <source>
        <strain evidence="3">HMLAC05119</strain>
    </source>
</reference>
<dbReference type="AlphaFoldDB" id="A0A6A5R0R8"/>
<feature type="transmembrane region" description="Helical" evidence="2">
    <location>
        <begin position="147"/>
        <end position="168"/>
    </location>
</feature>
<organism evidence="3 4">
    <name type="scientific">Ampelomyces quisqualis</name>
    <name type="common">Powdery mildew agent</name>
    <dbReference type="NCBI Taxonomy" id="50730"/>
    <lineage>
        <taxon>Eukaryota</taxon>
        <taxon>Fungi</taxon>
        <taxon>Dikarya</taxon>
        <taxon>Ascomycota</taxon>
        <taxon>Pezizomycotina</taxon>
        <taxon>Dothideomycetes</taxon>
        <taxon>Pleosporomycetidae</taxon>
        <taxon>Pleosporales</taxon>
        <taxon>Pleosporineae</taxon>
        <taxon>Phaeosphaeriaceae</taxon>
        <taxon>Ampelomyces</taxon>
    </lineage>
</organism>
<name>A0A6A5R0R8_AMPQU</name>
<dbReference type="PANTHER" id="PTHR35394:SF5">
    <property type="entry name" value="DUF3176 DOMAIN-CONTAINING PROTEIN"/>
    <property type="match status" value="1"/>
</dbReference>
<gene>
    <name evidence="3" type="ORF">BDU57DRAFT_509992</name>
</gene>
<keyword evidence="4" id="KW-1185">Reference proteome</keyword>
<feature type="compositionally biased region" description="Polar residues" evidence="1">
    <location>
        <begin position="1"/>
        <end position="30"/>
    </location>
</feature>
<protein>
    <submittedName>
        <fullName evidence="3">Uncharacterized protein</fullName>
    </submittedName>
</protein>
<keyword evidence="2" id="KW-0472">Membrane</keyword>
<evidence type="ECO:0000313" key="3">
    <source>
        <dbReference type="EMBL" id="KAF1921262.1"/>
    </source>
</evidence>
<dbReference type="EMBL" id="ML979132">
    <property type="protein sequence ID" value="KAF1921262.1"/>
    <property type="molecule type" value="Genomic_DNA"/>
</dbReference>
<feature type="transmembrane region" description="Helical" evidence="2">
    <location>
        <begin position="632"/>
        <end position="651"/>
    </location>
</feature>